<evidence type="ECO:0000313" key="2">
    <source>
        <dbReference type="WBParaSite" id="Hba_14916"/>
    </source>
</evidence>
<keyword evidence="1" id="KW-1185">Reference proteome</keyword>
<organism evidence="1 2">
    <name type="scientific">Heterorhabditis bacteriophora</name>
    <name type="common">Entomopathogenic nematode worm</name>
    <dbReference type="NCBI Taxonomy" id="37862"/>
    <lineage>
        <taxon>Eukaryota</taxon>
        <taxon>Metazoa</taxon>
        <taxon>Ecdysozoa</taxon>
        <taxon>Nematoda</taxon>
        <taxon>Chromadorea</taxon>
        <taxon>Rhabditida</taxon>
        <taxon>Rhabditina</taxon>
        <taxon>Rhabditomorpha</taxon>
        <taxon>Strongyloidea</taxon>
        <taxon>Heterorhabditidae</taxon>
        <taxon>Heterorhabditis</taxon>
    </lineage>
</organism>
<dbReference type="WBParaSite" id="Hba_14916">
    <property type="protein sequence ID" value="Hba_14916"/>
    <property type="gene ID" value="Hba_14916"/>
</dbReference>
<sequence>MFEADLVMTFLIKHHVRSPANKADQQFPLMVAPSQSDSEDEEVLFTKDMVRRLNQKAKDFTSTSRPASSLSDISAVSTISGASSMQKMDTIQAENKNKLSQFTIMETDQRPRVTRGDEGLITPRTREMVLDEIREFEQEKPLEDKKASSKKKYYFRKRMLEINNTTRILESKKEEAVWKEQYDLANDIEKCLTKLRTSEAPLKELIMKRVDALEENDYLEAQR</sequence>
<name>A0A1I7XB51_HETBA</name>
<dbReference type="Proteomes" id="UP000095283">
    <property type="component" value="Unplaced"/>
</dbReference>
<dbReference type="AlphaFoldDB" id="A0A1I7XB51"/>
<evidence type="ECO:0000313" key="1">
    <source>
        <dbReference type="Proteomes" id="UP000095283"/>
    </source>
</evidence>
<proteinExistence type="predicted"/>
<protein>
    <submittedName>
        <fullName evidence="2">RAB6-interacting golgin</fullName>
    </submittedName>
</protein>
<accession>A0A1I7XB51</accession>
<reference evidence="2" key="1">
    <citation type="submission" date="2016-11" db="UniProtKB">
        <authorList>
            <consortium name="WormBaseParasite"/>
        </authorList>
    </citation>
    <scope>IDENTIFICATION</scope>
</reference>